<evidence type="ECO:0000259" key="2">
    <source>
        <dbReference type="PROSITE" id="PS50125"/>
    </source>
</evidence>
<dbReference type="AlphaFoldDB" id="A0A3N1KV39"/>
<gene>
    <name evidence="3" type="ORF">EDC65_4493</name>
</gene>
<organism evidence="3 4">
    <name type="scientific">Stella humosa</name>
    <dbReference type="NCBI Taxonomy" id="94"/>
    <lineage>
        <taxon>Bacteria</taxon>
        <taxon>Pseudomonadati</taxon>
        <taxon>Pseudomonadota</taxon>
        <taxon>Alphaproteobacteria</taxon>
        <taxon>Rhodospirillales</taxon>
        <taxon>Stellaceae</taxon>
        <taxon>Stella</taxon>
    </lineage>
</organism>
<name>A0A3N1KV39_9PROT</name>
<evidence type="ECO:0000256" key="1">
    <source>
        <dbReference type="SAM" id="Phobius"/>
    </source>
</evidence>
<dbReference type="SMART" id="SM00044">
    <property type="entry name" value="CYCc"/>
    <property type="match status" value="1"/>
</dbReference>
<keyword evidence="1" id="KW-0472">Membrane</keyword>
<feature type="transmembrane region" description="Helical" evidence="1">
    <location>
        <begin position="325"/>
        <end position="345"/>
    </location>
</feature>
<reference evidence="3 4" key="1">
    <citation type="submission" date="2018-11" db="EMBL/GenBank/DDBJ databases">
        <title>Genomic Encyclopedia of Type Strains, Phase IV (KMG-IV): sequencing the most valuable type-strain genomes for metagenomic binning, comparative biology and taxonomic classification.</title>
        <authorList>
            <person name="Goeker M."/>
        </authorList>
    </citation>
    <scope>NUCLEOTIDE SEQUENCE [LARGE SCALE GENOMIC DNA]</scope>
    <source>
        <strain evidence="3 4">DSM 5900</strain>
    </source>
</reference>
<sequence>MGLVQAAVAAAILIALSLVRAGDPVVLESLRLAGFDQLQRWYPREAEPVPVRVVDVDEASLSRIGQWPWPRSVLADLSTRLTEAGAAVVVFDMLFAEPDRGERGADGATASDRRFAEALSAGRGVLGMVLVAEPTGAERPTKAGIAVVGADPVPGLAQFPGAVGALAPLAAAAKGEGAINVVPDRDGVVRRLPLFLAQGQRAIPSLSAEALRVAQGAAGHVLRSEPDGRITARIGNLMVPLDARGEIWLRFAAAAEGARTPAWQVLDGSGAAATMKGAIVLVGSSAAGLKDLRATPVAQAVAGVDIQAEAIAGMLLGQGLIRPTWAALAEAGYAALIVLLAMALAAWRGLPAAAAATLAGLGGAAVTAALAFSGEGLLLDASYPMLAVLLAFAGQSAVLYQRLESEQRRVRDAFQHYLSPVLVERLAARPDQLVLGGETRRLTVLFCDIRGFSRRAGGLDPQVLTAFVNSVMTPLSDAVLESGGTVDKFMGDGLMAFWNAPLDEPDHAARACAAALDMAGRMPAINQALEAVLPAAMLPVEVGIGIDTGDCCVGNFGSTRRFDYSALGETVNFAARFEGLSRIYGVPIVVGEATRAAAPALAMIPLDETVVRGAVRPVTVHALLGDAEQASAGGFPALSAAHDDLRRAMAAEDRMASEAALERCRTLDADGRLAQFHAVMAARIAAGGPLRGVGL</sequence>
<dbReference type="Proteomes" id="UP000278222">
    <property type="component" value="Unassembled WGS sequence"/>
</dbReference>
<proteinExistence type="predicted"/>
<dbReference type="InterPro" id="IPR007890">
    <property type="entry name" value="CHASE2"/>
</dbReference>
<feature type="transmembrane region" description="Helical" evidence="1">
    <location>
        <begin position="352"/>
        <end position="371"/>
    </location>
</feature>
<dbReference type="Gene3D" id="3.30.70.1230">
    <property type="entry name" value="Nucleotide cyclase"/>
    <property type="match status" value="1"/>
</dbReference>
<keyword evidence="1" id="KW-1133">Transmembrane helix</keyword>
<dbReference type="Pfam" id="PF00211">
    <property type="entry name" value="Guanylate_cyc"/>
    <property type="match status" value="1"/>
</dbReference>
<evidence type="ECO:0000313" key="4">
    <source>
        <dbReference type="Proteomes" id="UP000278222"/>
    </source>
</evidence>
<dbReference type="PANTHER" id="PTHR43081">
    <property type="entry name" value="ADENYLATE CYCLASE, TERMINAL-DIFFERENTIATION SPECIFIC-RELATED"/>
    <property type="match status" value="1"/>
</dbReference>
<comment type="caution">
    <text evidence="3">The sequence shown here is derived from an EMBL/GenBank/DDBJ whole genome shotgun (WGS) entry which is preliminary data.</text>
</comment>
<dbReference type="InterPro" id="IPR001054">
    <property type="entry name" value="A/G_cyclase"/>
</dbReference>
<dbReference type="CDD" id="cd07302">
    <property type="entry name" value="CHD"/>
    <property type="match status" value="1"/>
</dbReference>
<evidence type="ECO:0000313" key="3">
    <source>
        <dbReference type="EMBL" id="ROP83844.1"/>
    </source>
</evidence>
<feature type="domain" description="Guanylate cyclase" evidence="2">
    <location>
        <begin position="443"/>
        <end position="578"/>
    </location>
</feature>
<dbReference type="PROSITE" id="PS50125">
    <property type="entry name" value="GUANYLATE_CYCLASE_2"/>
    <property type="match status" value="1"/>
</dbReference>
<dbReference type="GO" id="GO:0004016">
    <property type="term" value="F:adenylate cyclase activity"/>
    <property type="evidence" value="ECO:0007669"/>
    <property type="project" value="UniProtKB-ARBA"/>
</dbReference>
<dbReference type="GO" id="GO:0035556">
    <property type="term" value="P:intracellular signal transduction"/>
    <property type="evidence" value="ECO:0007669"/>
    <property type="project" value="InterPro"/>
</dbReference>
<protein>
    <submittedName>
        <fullName evidence="3">Adenylate cyclase</fullName>
    </submittedName>
</protein>
<keyword evidence="1" id="KW-0812">Transmembrane</keyword>
<feature type="transmembrane region" description="Helical" evidence="1">
    <location>
        <begin position="383"/>
        <end position="400"/>
    </location>
</feature>
<dbReference type="EMBL" id="RJKX01000016">
    <property type="protein sequence ID" value="ROP83844.1"/>
    <property type="molecule type" value="Genomic_DNA"/>
</dbReference>
<accession>A0A3N1KV39</accession>
<dbReference type="Pfam" id="PF05226">
    <property type="entry name" value="CHASE2"/>
    <property type="match status" value="1"/>
</dbReference>
<dbReference type="InterPro" id="IPR050697">
    <property type="entry name" value="Adenylyl/Guanylyl_Cyclase_3/4"/>
</dbReference>
<dbReference type="SUPFAM" id="SSF55073">
    <property type="entry name" value="Nucleotide cyclase"/>
    <property type="match status" value="1"/>
</dbReference>
<dbReference type="GO" id="GO:0006171">
    <property type="term" value="P:cAMP biosynthetic process"/>
    <property type="evidence" value="ECO:0007669"/>
    <property type="project" value="TreeGrafter"/>
</dbReference>
<dbReference type="InterPro" id="IPR029787">
    <property type="entry name" value="Nucleotide_cyclase"/>
</dbReference>
<dbReference type="SMART" id="SM01080">
    <property type="entry name" value="CHASE2"/>
    <property type="match status" value="1"/>
</dbReference>
<dbReference type="PANTHER" id="PTHR43081:SF1">
    <property type="entry name" value="ADENYLATE CYCLASE, TERMINAL-DIFFERENTIATION SPECIFIC"/>
    <property type="match status" value="1"/>
</dbReference>
<keyword evidence="4" id="KW-1185">Reference proteome</keyword>